<feature type="signal peptide" evidence="2">
    <location>
        <begin position="1"/>
        <end position="19"/>
    </location>
</feature>
<proteinExistence type="predicted"/>
<gene>
    <name evidence="3" type="ORF">V1264_003498</name>
</gene>
<evidence type="ECO:0000256" key="1">
    <source>
        <dbReference type="SAM" id="Coils"/>
    </source>
</evidence>
<reference evidence="3 4" key="1">
    <citation type="submission" date="2024-02" db="EMBL/GenBank/DDBJ databases">
        <title>Chromosome-scale genome assembly of the rough periwinkle Littorina saxatilis.</title>
        <authorList>
            <person name="De Jode A."/>
            <person name="Faria R."/>
            <person name="Formenti G."/>
            <person name="Sims Y."/>
            <person name="Smith T.P."/>
            <person name="Tracey A."/>
            <person name="Wood J.M.D."/>
            <person name="Zagrodzka Z.B."/>
            <person name="Johannesson K."/>
            <person name="Butlin R.K."/>
            <person name="Leder E.H."/>
        </authorList>
    </citation>
    <scope>NUCLEOTIDE SEQUENCE [LARGE SCALE GENOMIC DNA]</scope>
    <source>
        <strain evidence="3">Snail1</strain>
        <tissue evidence="3">Muscle</tissue>
    </source>
</reference>
<protein>
    <submittedName>
        <fullName evidence="3">Uncharacterized protein</fullName>
    </submittedName>
</protein>
<evidence type="ECO:0000313" key="3">
    <source>
        <dbReference type="EMBL" id="KAK7099348.1"/>
    </source>
</evidence>
<dbReference type="EMBL" id="JBAMIC010000012">
    <property type="protein sequence ID" value="KAK7099348.1"/>
    <property type="molecule type" value="Genomic_DNA"/>
</dbReference>
<keyword evidence="4" id="KW-1185">Reference proteome</keyword>
<sequence length="188" mass="20891">MWLFIAVLLPLATLHSSSGAAVERQTSSRHKRNSDNKVDLNALKEHLTSLEDGLSTFQKRSCELGLNSHHCQLNRLDSIVNMGDYLAGGYSPGKRSSQLPADISAMAEALIQNLNEQRQEVVKLRGVLDQLGEDSEKKKRTCEFRLGNHCLTEALDKAATQYFWLKSHHSPGRRKRQASALASVLPGQ</sequence>
<accession>A0AAN9G8C7</accession>
<feature type="coiled-coil region" evidence="1">
    <location>
        <begin position="107"/>
        <end position="134"/>
    </location>
</feature>
<name>A0AAN9G8C7_9CAEN</name>
<evidence type="ECO:0000313" key="4">
    <source>
        <dbReference type="Proteomes" id="UP001374579"/>
    </source>
</evidence>
<keyword evidence="1" id="KW-0175">Coiled coil</keyword>
<feature type="chain" id="PRO_5042833356" evidence="2">
    <location>
        <begin position="20"/>
        <end position="188"/>
    </location>
</feature>
<dbReference type="Proteomes" id="UP001374579">
    <property type="component" value="Unassembled WGS sequence"/>
</dbReference>
<evidence type="ECO:0000256" key="2">
    <source>
        <dbReference type="SAM" id="SignalP"/>
    </source>
</evidence>
<organism evidence="3 4">
    <name type="scientific">Littorina saxatilis</name>
    <dbReference type="NCBI Taxonomy" id="31220"/>
    <lineage>
        <taxon>Eukaryota</taxon>
        <taxon>Metazoa</taxon>
        <taxon>Spiralia</taxon>
        <taxon>Lophotrochozoa</taxon>
        <taxon>Mollusca</taxon>
        <taxon>Gastropoda</taxon>
        <taxon>Caenogastropoda</taxon>
        <taxon>Littorinimorpha</taxon>
        <taxon>Littorinoidea</taxon>
        <taxon>Littorinidae</taxon>
        <taxon>Littorina</taxon>
    </lineage>
</organism>
<keyword evidence="2" id="KW-0732">Signal</keyword>
<comment type="caution">
    <text evidence="3">The sequence shown here is derived from an EMBL/GenBank/DDBJ whole genome shotgun (WGS) entry which is preliminary data.</text>
</comment>
<dbReference type="AlphaFoldDB" id="A0AAN9G8C7"/>